<name>E9SES5_RUMAL</name>
<evidence type="ECO:0000313" key="2">
    <source>
        <dbReference type="Proteomes" id="UP000004259"/>
    </source>
</evidence>
<dbReference type="STRING" id="246199.CUS_4813"/>
<sequence length="111" mass="13507">MKEIVMYRAEDGKLFEREEECRRHEVYLGYSDTISDIYKKYTDFDKEYFQIFEEEPQFVEEVAKVFDFEIKKTDLGINWTTYSFIPKPDCKDADLKKRAWESFQGVHYPPF</sequence>
<dbReference type="Proteomes" id="UP000004259">
    <property type="component" value="Unassembled WGS sequence"/>
</dbReference>
<comment type="caution">
    <text evidence="1">The sequence shown here is derived from an EMBL/GenBank/DDBJ whole genome shotgun (WGS) entry which is preliminary data.</text>
</comment>
<evidence type="ECO:0000313" key="1">
    <source>
        <dbReference type="EMBL" id="EGC02217.1"/>
    </source>
</evidence>
<protein>
    <submittedName>
        <fullName evidence="1">Uncharacterized protein</fullName>
    </submittedName>
</protein>
<dbReference type="RefSeq" id="WP_002851369.1">
    <property type="nucleotide sequence ID" value="NZ_ADKM02000102.1"/>
</dbReference>
<dbReference type="EMBL" id="ADKM02000102">
    <property type="protein sequence ID" value="EGC02217.1"/>
    <property type="molecule type" value="Genomic_DNA"/>
</dbReference>
<organism evidence="1 2">
    <name type="scientific">Ruminococcus albus 8</name>
    <dbReference type="NCBI Taxonomy" id="246199"/>
    <lineage>
        <taxon>Bacteria</taxon>
        <taxon>Bacillati</taxon>
        <taxon>Bacillota</taxon>
        <taxon>Clostridia</taxon>
        <taxon>Eubacteriales</taxon>
        <taxon>Oscillospiraceae</taxon>
        <taxon>Ruminococcus</taxon>
    </lineage>
</organism>
<dbReference type="AlphaFoldDB" id="E9SES5"/>
<accession>E9SES5</accession>
<reference evidence="1 2" key="1">
    <citation type="submission" date="2011-02" db="EMBL/GenBank/DDBJ databases">
        <authorList>
            <person name="Nelson K.E."/>
            <person name="Sutton G."/>
            <person name="Torralba M."/>
            <person name="Durkin S."/>
            <person name="Harkins D."/>
            <person name="Montgomery R."/>
            <person name="Ziemer C."/>
            <person name="Klaassens E."/>
            <person name="Ocuiv P."/>
            <person name="Morrison M."/>
        </authorList>
    </citation>
    <scope>NUCLEOTIDE SEQUENCE [LARGE SCALE GENOMIC DNA]</scope>
    <source>
        <strain evidence="1 2">8</strain>
    </source>
</reference>
<gene>
    <name evidence="1" type="ORF">CUS_4813</name>
</gene>
<keyword evidence="2" id="KW-1185">Reference proteome</keyword>
<proteinExistence type="predicted"/>